<comment type="caution">
    <text evidence="2">The sequence shown here is derived from an EMBL/GenBank/DDBJ whole genome shotgun (WGS) entry which is preliminary data.</text>
</comment>
<keyword evidence="1" id="KW-0175">Coiled coil</keyword>
<dbReference type="AlphaFoldDB" id="A0A2P5BFE4"/>
<dbReference type="Proteomes" id="UP000237105">
    <property type="component" value="Unassembled WGS sequence"/>
</dbReference>
<gene>
    <name evidence="2" type="ORF">PanWU01x14_243660</name>
</gene>
<dbReference type="OrthoDB" id="1870356at2759"/>
<organism evidence="2 3">
    <name type="scientific">Parasponia andersonii</name>
    <name type="common">Sponia andersonii</name>
    <dbReference type="NCBI Taxonomy" id="3476"/>
    <lineage>
        <taxon>Eukaryota</taxon>
        <taxon>Viridiplantae</taxon>
        <taxon>Streptophyta</taxon>
        <taxon>Embryophyta</taxon>
        <taxon>Tracheophyta</taxon>
        <taxon>Spermatophyta</taxon>
        <taxon>Magnoliopsida</taxon>
        <taxon>eudicotyledons</taxon>
        <taxon>Gunneridae</taxon>
        <taxon>Pentapetalae</taxon>
        <taxon>rosids</taxon>
        <taxon>fabids</taxon>
        <taxon>Rosales</taxon>
        <taxon>Cannabaceae</taxon>
        <taxon>Parasponia</taxon>
    </lineage>
</organism>
<evidence type="ECO:0000256" key="1">
    <source>
        <dbReference type="SAM" id="Coils"/>
    </source>
</evidence>
<dbReference type="EMBL" id="JXTB01000293">
    <property type="protein sequence ID" value="PON47511.1"/>
    <property type="molecule type" value="Genomic_DNA"/>
</dbReference>
<keyword evidence="3" id="KW-1185">Reference proteome</keyword>
<reference evidence="3" key="1">
    <citation type="submission" date="2016-06" db="EMBL/GenBank/DDBJ databases">
        <title>Parallel loss of symbiosis genes in relatives of nitrogen-fixing non-legume Parasponia.</title>
        <authorList>
            <person name="Van Velzen R."/>
            <person name="Holmer R."/>
            <person name="Bu F."/>
            <person name="Rutten L."/>
            <person name="Van Zeijl A."/>
            <person name="Liu W."/>
            <person name="Santuari L."/>
            <person name="Cao Q."/>
            <person name="Sharma T."/>
            <person name="Shen D."/>
            <person name="Roswanjaya Y."/>
            <person name="Wardhani T."/>
            <person name="Kalhor M.S."/>
            <person name="Jansen J."/>
            <person name="Van den Hoogen J."/>
            <person name="Gungor B."/>
            <person name="Hartog M."/>
            <person name="Hontelez J."/>
            <person name="Verver J."/>
            <person name="Yang W.-C."/>
            <person name="Schijlen E."/>
            <person name="Repin R."/>
            <person name="Schilthuizen M."/>
            <person name="Schranz E."/>
            <person name="Heidstra R."/>
            <person name="Miyata K."/>
            <person name="Fedorova E."/>
            <person name="Kohlen W."/>
            <person name="Bisseling T."/>
            <person name="Smit S."/>
            <person name="Geurts R."/>
        </authorList>
    </citation>
    <scope>NUCLEOTIDE SEQUENCE [LARGE SCALE GENOMIC DNA]</scope>
    <source>
        <strain evidence="3">cv. WU1-14</strain>
    </source>
</reference>
<protein>
    <submittedName>
        <fullName evidence="2">START-like domain containing protein</fullName>
    </submittedName>
</protein>
<evidence type="ECO:0000313" key="2">
    <source>
        <dbReference type="EMBL" id="PON47511.1"/>
    </source>
</evidence>
<accession>A0A2P5BFE4</accession>
<proteinExistence type="predicted"/>
<evidence type="ECO:0000313" key="3">
    <source>
        <dbReference type="Proteomes" id="UP000237105"/>
    </source>
</evidence>
<sequence length="129" mass="15079">MLLGNKILAPQVEVDFQAIQNTRKRPIEDYGILPRSGTNWELLSDRTNLNEYWGQSKRSKVTNNDQEWQLQQVQDALSEMQEHKVLVKRSQKLTDKITALQKQNQLYKNSQNKNPLCLNSYQSTICFQP</sequence>
<name>A0A2P5BFE4_PARAD</name>
<feature type="coiled-coil region" evidence="1">
    <location>
        <begin position="63"/>
        <end position="110"/>
    </location>
</feature>